<sequence>MNNVTITPHNTTQLIKADLVELFRIFGLPFTTASLAFVKLSPIVVLCFRIGLFAKRYNCVEIIPNS</sequence>
<keyword evidence="3" id="KW-1185">Reference proteome</keyword>
<dbReference type="EMBL" id="LKEB01000001">
    <property type="protein sequence ID" value="ROW18233.1"/>
    <property type="molecule type" value="Genomic_DNA"/>
</dbReference>
<name>A0A423XNJ6_9PEZI</name>
<protein>
    <submittedName>
        <fullName evidence="2">Uncharacterized protein</fullName>
    </submittedName>
</protein>
<gene>
    <name evidence="2" type="ORF">VPNG_00202</name>
</gene>
<feature type="transmembrane region" description="Helical" evidence="1">
    <location>
        <begin position="26"/>
        <end position="48"/>
    </location>
</feature>
<keyword evidence="1" id="KW-0812">Transmembrane</keyword>
<keyword evidence="1" id="KW-0472">Membrane</keyword>
<proteinExistence type="predicted"/>
<organism evidence="2 3">
    <name type="scientific">Cytospora leucostoma</name>
    <dbReference type="NCBI Taxonomy" id="1230097"/>
    <lineage>
        <taxon>Eukaryota</taxon>
        <taxon>Fungi</taxon>
        <taxon>Dikarya</taxon>
        <taxon>Ascomycota</taxon>
        <taxon>Pezizomycotina</taxon>
        <taxon>Sordariomycetes</taxon>
        <taxon>Sordariomycetidae</taxon>
        <taxon>Diaporthales</taxon>
        <taxon>Cytosporaceae</taxon>
        <taxon>Cytospora</taxon>
    </lineage>
</organism>
<evidence type="ECO:0000256" key="1">
    <source>
        <dbReference type="SAM" id="Phobius"/>
    </source>
</evidence>
<accession>A0A423XNJ6</accession>
<comment type="caution">
    <text evidence="2">The sequence shown here is derived from an EMBL/GenBank/DDBJ whole genome shotgun (WGS) entry which is preliminary data.</text>
</comment>
<evidence type="ECO:0000313" key="2">
    <source>
        <dbReference type="EMBL" id="ROW18233.1"/>
    </source>
</evidence>
<keyword evidence="1" id="KW-1133">Transmembrane helix</keyword>
<reference evidence="2 3" key="1">
    <citation type="submission" date="2015-09" db="EMBL/GenBank/DDBJ databases">
        <title>Host preference determinants of Valsa canker pathogens revealed by comparative genomics.</title>
        <authorList>
            <person name="Yin Z."/>
            <person name="Huang L."/>
        </authorList>
    </citation>
    <scope>NUCLEOTIDE SEQUENCE [LARGE SCALE GENOMIC DNA]</scope>
    <source>
        <strain evidence="2 3">SXYLt</strain>
    </source>
</reference>
<dbReference type="InParanoid" id="A0A423XNJ6"/>
<evidence type="ECO:0000313" key="3">
    <source>
        <dbReference type="Proteomes" id="UP000285146"/>
    </source>
</evidence>
<dbReference type="Proteomes" id="UP000285146">
    <property type="component" value="Unassembled WGS sequence"/>
</dbReference>
<dbReference type="AlphaFoldDB" id="A0A423XNJ6"/>